<proteinExistence type="predicted"/>
<protein>
    <recommendedName>
        <fullName evidence="2">Coiled-coil domain-containing protein</fullName>
    </recommendedName>
</protein>
<organism evidence="3 4">
    <name type="scientific">Cyphomyrmex costatus</name>
    <dbReference type="NCBI Taxonomy" id="456900"/>
    <lineage>
        <taxon>Eukaryota</taxon>
        <taxon>Metazoa</taxon>
        <taxon>Ecdysozoa</taxon>
        <taxon>Arthropoda</taxon>
        <taxon>Hexapoda</taxon>
        <taxon>Insecta</taxon>
        <taxon>Pterygota</taxon>
        <taxon>Neoptera</taxon>
        <taxon>Endopterygota</taxon>
        <taxon>Hymenoptera</taxon>
        <taxon>Apocrita</taxon>
        <taxon>Aculeata</taxon>
        <taxon>Formicoidea</taxon>
        <taxon>Formicidae</taxon>
        <taxon>Myrmicinae</taxon>
        <taxon>Cyphomyrmex</taxon>
    </lineage>
</organism>
<dbReference type="InterPro" id="IPR025259">
    <property type="entry name" value="CCDC34/181"/>
</dbReference>
<evidence type="ECO:0000313" key="3">
    <source>
        <dbReference type="EMBL" id="KYN05351.1"/>
    </source>
</evidence>
<dbReference type="InterPro" id="IPR045323">
    <property type="entry name" value="CCDC34"/>
</dbReference>
<feature type="compositionally biased region" description="Basic and acidic residues" evidence="1">
    <location>
        <begin position="245"/>
        <end position="291"/>
    </location>
</feature>
<accession>A0A195CXH0</accession>
<dbReference type="Pfam" id="PF13904">
    <property type="entry name" value="CCDC34"/>
    <property type="match status" value="1"/>
</dbReference>
<feature type="region of interest" description="Disordered" evidence="1">
    <location>
        <begin position="227"/>
        <end position="291"/>
    </location>
</feature>
<feature type="compositionally biased region" description="Low complexity" evidence="1">
    <location>
        <begin position="227"/>
        <end position="236"/>
    </location>
</feature>
<dbReference type="Proteomes" id="UP000078542">
    <property type="component" value="Unassembled WGS sequence"/>
</dbReference>
<evidence type="ECO:0000259" key="2">
    <source>
        <dbReference type="Pfam" id="PF13904"/>
    </source>
</evidence>
<sequence length="454" mass="52949">MTNDNDIDSWKTGFESNEFVRKRFGLVDQVDSGEDVTLTRVKNSNSGPEIRYINPAIYTESISKEGPESDHEVNILVGINIPLLLRIHITYLQLNFYHDTLRIHFFAGYCNGNSIDANHCDFNTSTIDLSIVTKDTTSADHINEHLGQSTYRCYSTSFLDATLPHPEPSTARSTISSGNNARVERRCKIDGVFVDQNKANIDQNETMKRNKYDALDGRQVVRISTTSLSVESSSVSDHQMSNRSDFGRRIAHSDWMRKKHEAAQRTREKEERAAKKRQEEEEREAQKKEERARLEKENFLKWVERKRQQELDRRAMLENELELQRRLKEIEDNLAGAKTTYLHRWFHRKKEEQKAQRKEQETRQKKMDEEREKRLEQSTKAYEKWRENSRNKPKPATQGLLPHQKAKPAYVNPIPWQSIAEIDSDEAQENTLHEKKKNINQLKISDGKTIAAHQ</sequence>
<dbReference type="PANTHER" id="PTHR23247:SF2">
    <property type="entry name" value="COILED-COIL DOMAIN-CONTAINING PROTEIN 34"/>
    <property type="match status" value="1"/>
</dbReference>
<keyword evidence="4" id="KW-1185">Reference proteome</keyword>
<dbReference type="AlphaFoldDB" id="A0A195CXH0"/>
<name>A0A195CXH0_9HYME</name>
<evidence type="ECO:0000256" key="1">
    <source>
        <dbReference type="SAM" id="MobiDB-lite"/>
    </source>
</evidence>
<feature type="region of interest" description="Disordered" evidence="1">
    <location>
        <begin position="350"/>
        <end position="409"/>
    </location>
</feature>
<reference evidence="3 4" key="1">
    <citation type="submission" date="2016-03" db="EMBL/GenBank/DDBJ databases">
        <title>Cyphomyrmex costatus WGS genome.</title>
        <authorList>
            <person name="Nygaard S."/>
            <person name="Hu H."/>
            <person name="Boomsma J."/>
            <person name="Zhang G."/>
        </authorList>
    </citation>
    <scope>NUCLEOTIDE SEQUENCE [LARGE SCALE GENOMIC DNA]</scope>
    <source>
        <strain evidence="3">MS0001</strain>
        <tissue evidence="3">Whole body</tissue>
    </source>
</reference>
<dbReference type="STRING" id="456900.A0A195CXH0"/>
<evidence type="ECO:0000313" key="4">
    <source>
        <dbReference type="Proteomes" id="UP000078542"/>
    </source>
</evidence>
<feature type="compositionally biased region" description="Basic and acidic residues" evidence="1">
    <location>
        <begin position="350"/>
        <end position="390"/>
    </location>
</feature>
<gene>
    <name evidence="3" type="ORF">ALC62_03636</name>
</gene>
<feature type="domain" description="Coiled-coil" evidence="2">
    <location>
        <begin position="251"/>
        <end position="416"/>
    </location>
</feature>
<dbReference type="EMBL" id="KQ977141">
    <property type="protein sequence ID" value="KYN05351.1"/>
    <property type="molecule type" value="Genomic_DNA"/>
</dbReference>
<dbReference type="PANTHER" id="PTHR23247">
    <property type="entry name" value="NY-REN-41 ANTIGEN L15 -RELATED"/>
    <property type="match status" value="1"/>
</dbReference>